<evidence type="ECO:0000313" key="11">
    <source>
        <dbReference type="Proteomes" id="UP000467240"/>
    </source>
</evidence>
<dbReference type="GO" id="GO:0046872">
    <property type="term" value="F:metal ion binding"/>
    <property type="evidence" value="ECO:0007669"/>
    <property type="project" value="UniProtKB-KW"/>
</dbReference>
<proteinExistence type="inferred from homology"/>
<feature type="binding site" evidence="8">
    <location>
        <position position="192"/>
    </location>
    <ligand>
        <name>Zn(2+)</name>
        <dbReference type="ChEBI" id="CHEBI:29105"/>
    </ligand>
</feature>
<evidence type="ECO:0000256" key="2">
    <source>
        <dbReference type="ARBA" id="ARBA00022723"/>
    </source>
</evidence>
<dbReference type="SUPFAM" id="SSF51338">
    <property type="entry name" value="Composite domain of metallo-dependent hydrolases"/>
    <property type="match status" value="1"/>
</dbReference>
<accession>A0A7J5BRS1</accession>
<keyword evidence="2 8" id="KW-0479">Metal-binding</keyword>
<gene>
    <name evidence="10" type="primary">nagA</name>
    <name evidence="10" type="ORF">F8O01_12955</name>
</gene>
<dbReference type="InterPro" id="IPR003764">
    <property type="entry name" value="GlcNAc_6-P_deAcase"/>
</dbReference>
<evidence type="ECO:0000256" key="1">
    <source>
        <dbReference type="ARBA" id="ARBA00010716"/>
    </source>
</evidence>
<evidence type="ECO:0000256" key="4">
    <source>
        <dbReference type="ARBA" id="ARBA00023277"/>
    </source>
</evidence>
<feature type="binding site" evidence="7">
    <location>
        <begin position="304"/>
        <end position="306"/>
    </location>
    <ligand>
        <name>substrate</name>
    </ligand>
</feature>
<dbReference type="InterPro" id="IPR006680">
    <property type="entry name" value="Amidohydro-rel"/>
</dbReference>
<comment type="cofactor">
    <cofactor evidence="8">
        <name>a divalent metal cation</name>
        <dbReference type="ChEBI" id="CHEBI:60240"/>
    </cofactor>
    <text evidence="8">Binds 1 divalent metal cation per subunit.</text>
</comment>
<dbReference type="PIRSF" id="PIRSF038994">
    <property type="entry name" value="NagA"/>
    <property type="match status" value="1"/>
</dbReference>
<dbReference type="PANTHER" id="PTHR11113:SF14">
    <property type="entry name" value="N-ACETYLGLUCOSAMINE-6-PHOSPHATE DEACETYLASE"/>
    <property type="match status" value="1"/>
</dbReference>
<reference evidence="10 11" key="1">
    <citation type="submission" date="2019-09" db="EMBL/GenBank/DDBJ databases">
        <title>Phylogeny of genus Pseudoclavibacter and closely related genus.</title>
        <authorList>
            <person name="Li Y."/>
        </authorList>
    </citation>
    <scope>NUCLEOTIDE SEQUENCE [LARGE SCALE GENOMIC DNA]</scope>
    <source>
        <strain evidence="10 11">DSM 23821</strain>
    </source>
</reference>
<feature type="binding site" evidence="8">
    <location>
        <position position="213"/>
    </location>
    <ligand>
        <name>Zn(2+)</name>
        <dbReference type="ChEBI" id="CHEBI:29105"/>
    </ligand>
</feature>
<feature type="binding site" evidence="7">
    <location>
        <position position="224"/>
    </location>
    <ligand>
        <name>substrate</name>
    </ligand>
</feature>
<dbReference type="OrthoDB" id="9776488at2"/>
<dbReference type="GO" id="GO:0008448">
    <property type="term" value="F:N-acetylglucosamine-6-phosphate deacetylase activity"/>
    <property type="evidence" value="ECO:0007669"/>
    <property type="project" value="UniProtKB-EC"/>
</dbReference>
<feature type="binding site" evidence="7">
    <location>
        <begin position="216"/>
        <end position="217"/>
    </location>
    <ligand>
        <name>substrate</name>
    </ligand>
</feature>
<evidence type="ECO:0000256" key="8">
    <source>
        <dbReference type="PIRSR" id="PIRSR038994-3"/>
    </source>
</evidence>
<evidence type="ECO:0000256" key="6">
    <source>
        <dbReference type="PIRSR" id="PIRSR038994-1"/>
    </source>
</evidence>
<evidence type="ECO:0000256" key="3">
    <source>
        <dbReference type="ARBA" id="ARBA00022801"/>
    </source>
</evidence>
<keyword evidence="3 5" id="KW-0378">Hydrolase</keyword>
<dbReference type="EMBL" id="WBJZ01000017">
    <property type="protein sequence ID" value="KAB1654852.1"/>
    <property type="molecule type" value="Genomic_DNA"/>
</dbReference>
<dbReference type="EC" id="3.5.1.25" evidence="10"/>
<feature type="active site" description="Proton donor/acceptor" evidence="6">
    <location>
        <position position="270"/>
    </location>
</feature>
<keyword evidence="11" id="KW-1185">Reference proteome</keyword>
<evidence type="ECO:0000259" key="9">
    <source>
        <dbReference type="Pfam" id="PF01979"/>
    </source>
</evidence>
<evidence type="ECO:0000313" key="10">
    <source>
        <dbReference type="EMBL" id="KAB1654852.1"/>
    </source>
</evidence>
<feature type="binding site" evidence="7">
    <location>
        <position position="137"/>
    </location>
    <ligand>
        <name>substrate</name>
    </ligand>
</feature>
<dbReference type="PANTHER" id="PTHR11113">
    <property type="entry name" value="N-ACETYLGLUCOSAMINE-6-PHOSPHATE DEACETYLASE"/>
    <property type="match status" value="1"/>
</dbReference>
<dbReference type="AlphaFoldDB" id="A0A7J5BRS1"/>
<keyword evidence="4 5" id="KW-0119">Carbohydrate metabolism</keyword>
<dbReference type="InterPro" id="IPR032466">
    <property type="entry name" value="Metal_Hydrolase"/>
</dbReference>
<dbReference type="CDD" id="cd00854">
    <property type="entry name" value="NagA"/>
    <property type="match status" value="1"/>
</dbReference>
<dbReference type="GO" id="GO:0006046">
    <property type="term" value="P:N-acetylglucosamine catabolic process"/>
    <property type="evidence" value="ECO:0007669"/>
    <property type="project" value="TreeGrafter"/>
</dbReference>
<name>A0A7J5BRS1_9MICO</name>
<evidence type="ECO:0000256" key="5">
    <source>
        <dbReference type="PIRNR" id="PIRNR038994"/>
    </source>
</evidence>
<protein>
    <submittedName>
        <fullName evidence="10">N-acetylglucosamine-6-phosphate deacetylase</fullName>
        <ecNumber evidence="10">3.5.1.25</ecNumber>
    </submittedName>
</protein>
<feature type="binding site" evidence="8">
    <location>
        <position position="126"/>
    </location>
    <ligand>
        <name>Zn(2+)</name>
        <dbReference type="ChEBI" id="CHEBI:29105"/>
    </ligand>
</feature>
<comment type="caution">
    <text evidence="10">The sequence shown here is derived from an EMBL/GenBank/DDBJ whole genome shotgun (WGS) entry which is preliminary data.</text>
</comment>
<dbReference type="Gene3D" id="3.20.20.140">
    <property type="entry name" value="Metal-dependent hydrolases"/>
    <property type="match status" value="1"/>
</dbReference>
<dbReference type="NCBIfam" id="TIGR00221">
    <property type="entry name" value="nagA"/>
    <property type="match status" value="1"/>
</dbReference>
<sequence>MDSGLVAAGRLVSDGIELRDAWVLLEDGVVVELGDGPRPEVEVLAEAPDGVLVPGYIDLHCHGGFGFAFDDGEAAIASARRGHLAHGTTRSLVSLVTASIDDLEARTAAAAAACAADPLLLGIHIEGPFLAHAHRGAHDPGLLRDARPDDVRRLIAAADGRLVQITLAPERPGADEAIELLLAAGVRVAVGHTDAVLEGAADTFDRGASIVTHAFNGMFGLEHRAPGPLPAAFDRSGVTLEIISDGVHVHPRMVKLVFDEAPGRVALITDAMVATGMADGRYLLGSLDVEVRDGVPRTVDTGSIAGSTLTMGRAVRTAVERAGVPLVEAVDAATAVPARAIGVDDRFGRIAPGRVADLVLLDAALGVRDVWADGVRYPPLADPASP</sequence>
<organism evidence="10 11">
    <name type="scientific">Pseudoclavibacter chungangensis</name>
    <dbReference type="NCBI Taxonomy" id="587635"/>
    <lineage>
        <taxon>Bacteria</taxon>
        <taxon>Bacillati</taxon>
        <taxon>Actinomycetota</taxon>
        <taxon>Actinomycetes</taxon>
        <taxon>Micrococcales</taxon>
        <taxon>Microbacteriaceae</taxon>
        <taxon>Pseudoclavibacter</taxon>
    </lineage>
</organism>
<comment type="similarity">
    <text evidence="1 5">Belongs to the metallo-dependent hydrolases superfamily. NagA family.</text>
</comment>
<feature type="domain" description="Amidohydrolase-related" evidence="9">
    <location>
        <begin position="51"/>
        <end position="363"/>
    </location>
</feature>
<feature type="binding site" evidence="7">
    <location>
        <position position="248"/>
    </location>
    <ligand>
        <name>substrate</name>
    </ligand>
</feature>
<dbReference type="Pfam" id="PF01979">
    <property type="entry name" value="Amidohydro_1"/>
    <property type="match status" value="1"/>
</dbReference>
<dbReference type="InterPro" id="IPR011059">
    <property type="entry name" value="Metal-dep_hydrolase_composite"/>
</dbReference>
<dbReference type="Gene3D" id="2.30.40.10">
    <property type="entry name" value="Urease, subunit C, domain 1"/>
    <property type="match status" value="1"/>
</dbReference>
<evidence type="ECO:0000256" key="7">
    <source>
        <dbReference type="PIRSR" id="PIRSR038994-2"/>
    </source>
</evidence>
<dbReference type="SUPFAM" id="SSF51556">
    <property type="entry name" value="Metallo-dependent hydrolases"/>
    <property type="match status" value="1"/>
</dbReference>
<dbReference type="Proteomes" id="UP000467240">
    <property type="component" value="Unassembled WGS sequence"/>
</dbReference>